<dbReference type="AlphaFoldDB" id="A0A4Y3QUQ2"/>
<dbReference type="EMBL" id="BJMM01000003">
    <property type="protein sequence ID" value="GEB48417.1"/>
    <property type="molecule type" value="Genomic_DNA"/>
</dbReference>
<dbReference type="RefSeq" id="WP_141275217.1">
    <property type="nucleotide sequence ID" value="NZ_BJMM01000003.1"/>
</dbReference>
<protein>
    <submittedName>
        <fullName evidence="1">Uncharacterized protein</fullName>
    </submittedName>
</protein>
<sequence>MPTSLYHVRKTSLGPKRKYRISADDGKGRPGEPLGYAEKQLKMSDELDLFADDRRSQKLATVRESSRGWLAALTGYEVFDDEGRLLGSFGLLPKKSVGRTTWEFEQPGLGRLTGAERSVRTARARRLLTLFDTAGEIAGALVKYHFDFVRDGEPVFSIDKPKVFDDWYRLTVREDAVDRRLLFALAVTMEARQRG</sequence>
<dbReference type="InterPro" id="IPR007612">
    <property type="entry name" value="LOR"/>
</dbReference>
<accession>A0A4Y3QUQ2</accession>
<dbReference type="OrthoDB" id="572274at2"/>
<evidence type="ECO:0000313" key="2">
    <source>
        <dbReference type="Proteomes" id="UP000319210"/>
    </source>
</evidence>
<proteinExistence type="predicted"/>
<name>A0A4Y3QUQ2_STRCI</name>
<gene>
    <name evidence="1" type="ORF">SCA03_09680</name>
</gene>
<comment type="caution">
    <text evidence="1">The sequence shown here is derived from an EMBL/GenBank/DDBJ whole genome shotgun (WGS) entry which is preliminary data.</text>
</comment>
<keyword evidence="2" id="KW-1185">Reference proteome</keyword>
<evidence type="ECO:0000313" key="1">
    <source>
        <dbReference type="EMBL" id="GEB48417.1"/>
    </source>
</evidence>
<organism evidence="1 2">
    <name type="scientific">Streptomyces cacaoi</name>
    <dbReference type="NCBI Taxonomy" id="1898"/>
    <lineage>
        <taxon>Bacteria</taxon>
        <taxon>Bacillati</taxon>
        <taxon>Actinomycetota</taxon>
        <taxon>Actinomycetes</taxon>
        <taxon>Kitasatosporales</taxon>
        <taxon>Streptomycetaceae</taxon>
        <taxon>Streptomyces</taxon>
    </lineage>
</organism>
<reference evidence="1 2" key="1">
    <citation type="submission" date="2019-06" db="EMBL/GenBank/DDBJ databases">
        <title>Whole genome shotgun sequence of Streptomyces cacaoi subsp. cacaoi NBRC 12748.</title>
        <authorList>
            <person name="Hosoyama A."/>
            <person name="Uohara A."/>
            <person name="Ohji S."/>
            <person name="Ichikawa N."/>
        </authorList>
    </citation>
    <scope>NUCLEOTIDE SEQUENCE [LARGE SCALE GENOMIC DNA]</scope>
    <source>
        <strain evidence="1 2">NBRC 12748</strain>
    </source>
</reference>
<dbReference type="Proteomes" id="UP000319210">
    <property type="component" value="Unassembled WGS sequence"/>
</dbReference>
<dbReference type="Pfam" id="PF04525">
    <property type="entry name" value="LOR"/>
    <property type="match status" value="1"/>
</dbReference>